<proteinExistence type="predicted"/>
<evidence type="ECO:0000313" key="2">
    <source>
        <dbReference type="EMBL" id="JAE13720.1"/>
    </source>
</evidence>
<reference evidence="2" key="1">
    <citation type="submission" date="2014-09" db="EMBL/GenBank/DDBJ databases">
        <authorList>
            <person name="Magalhaes I.L.F."/>
            <person name="Oliveira U."/>
            <person name="Santos F.R."/>
            <person name="Vidigal T.H.D.A."/>
            <person name="Brescovit A.D."/>
            <person name="Santos A.J."/>
        </authorList>
    </citation>
    <scope>NUCLEOTIDE SEQUENCE</scope>
    <source>
        <tissue evidence="2">Shoot tissue taken approximately 20 cm above the soil surface</tissue>
    </source>
</reference>
<name>A0A0A9FL53_ARUDO</name>
<dbReference type="AlphaFoldDB" id="A0A0A9FL53"/>
<sequence>MLSNNWQMAGRQHQSSGEGRLATPINNFQSHV</sequence>
<feature type="region of interest" description="Disordered" evidence="1">
    <location>
        <begin position="1"/>
        <end position="32"/>
    </location>
</feature>
<protein>
    <submittedName>
        <fullName evidence="2">Uncharacterized protein</fullName>
    </submittedName>
</protein>
<dbReference type="EMBL" id="GBRH01184176">
    <property type="protein sequence ID" value="JAE13720.1"/>
    <property type="molecule type" value="Transcribed_RNA"/>
</dbReference>
<organism evidence="2">
    <name type="scientific">Arundo donax</name>
    <name type="common">Giant reed</name>
    <name type="synonym">Donax arundinaceus</name>
    <dbReference type="NCBI Taxonomy" id="35708"/>
    <lineage>
        <taxon>Eukaryota</taxon>
        <taxon>Viridiplantae</taxon>
        <taxon>Streptophyta</taxon>
        <taxon>Embryophyta</taxon>
        <taxon>Tracheophyta</taxon>
        <taxon>Spermatophyta</taxon>
        <taxon>Magnoliopsida</taxon>
        <taxon>Liliopsida</taxon>
        <taxon>Poales</taxon>
        <taxon>Poaceae</taxon>
        <taxon>PACMAD clade</taxon>
        <taxon>Arundinoideae</taxon>
        <taxon>Arundineae</taxon>
        <taxon>Arundo</taxon>
    </lineage>
</organism>
<reference evidence="2" key="2">
    <citation type="journal article" date="2015" name="Data Brief">
        <title>Shoot transcriptome of the giant reed, Arundo donax.</title>
        <authorList>
            <person name="Barrero R.A."/>
            <person name="Guerrero F.D."/>
            <person name="Moolhuijzen P."/>
            <person name="Goolsby J.A."/>
            <person name="Tidwell J."/>
            <person name="Bellgard S.E."/>
            <person name="Bellgard M.I."/>
        </authorList>
    </citation>
    <scope>NUCLEOTIDE SEQUENCE</scope>
    <source>
        <tissue evidence="2">Shoot tissue taken approximately 20 cm above the soil surface</tissue>
    </source>
</reference>
<accession>A0A0A9FL53</accession>
<feature type="compositionally biased region" description="Polar residues" evidence="1">
    <location>
        <begin position="1"/>
        <end position="17"/>
    </location>
</feature>
<evidence type="ECO:0000256" key="1">
    <source>
        <dbReference type="SAM" id="MobiDB-lite"/>
    </source>
</evidence>